<dbReference type="EMBL" id="CP028137">
    <property type="protein sequence ID" value="AZZ53776.1"/>
    <property type="molecule type" value="Genomic_DNA"/>
</dbReference>
<evidence type="ECO:0000313" key="8">
    <source>
        <dbReference type="EMBL" id="AZZ53776.1"/>
    </source>
</evidence>
<reference evidence="8 9" key="1">
    <citation type="submission" date="2018-03" db="EMBL/GenBank/DDBJ databases">
        <title>Bacteriophage NCPPB3778 and a type I-E CRISPR drive the evolution of the US Biological Select Agent, Rathayibacter toxicus.</title>
        <authorList>
            <person name="Davis E.W.II."/>
            <person name="Tabima J.F."/>
            <person name="Weisberg A.J."/>
            <person name="Dantas Lopes L."/>
            <person name="Wiseman M.S."/>
            <person name="Wiseman M.S."/>
            <person name="Pupko T."/>
            <person name="Belcher M.S."/>
            <person name="Sechler A.J."/>
            <person name="Tancos M.A."/>
            <person name="Schroeder B.K."/>
            <person name="Murray T.D."/>
            <person name="Luster D.G."/>
            <person name="Schneider W.L."/>
            <person name="Rogers E."/>
            <person name="Andreote F.D."/>
            <person name="Grunwald N.J."/>
            <person name="Putnam M.L."/>
            <person name="Chang J.H."/>
        </authorList>
    </citation>
    <scope>NUCLEOTIDE SEQUENCE [LARGE SCALE GENOMIC DNA]</scope>
    <source>
        <strain evidence="8 9">DSM 15932</strain>
    </source>
</reference>
<feature type="region of interest" description="Disordered" evidence="5">
    <location>
        <begin position="1"/>
        <end position="72"/>
    </location>
</feature>
<keyword evidence="2 6" id="KW-0812">Transmembrane</keyword>
<dbReference type="PANTHER" id="PTHR43229:SF6">
    <property type="entry name" value="ABC-TYPE MULTIDRUG TRANSPORT SYSTEM, PERMEASE COMPONENT"/>
    <property type="match status" value="1"/>
</dbReference>
<feature type="transmembrane region" description="Helical" evidence="6">
    <location>
        <begin position="329"/>
        <end position="354"/>
    </location>
</feature>
<evidence type="ECO:0000256" key="4">
    <source>
        <dbReference type="ARBA" id="ARBA00023136"/>
    </source>
</evidence>
<dbReference type="GO" id="GO:0016020">
    <property type="term" value="C:membrane"/>
    <property type="evidence" value="ECO:0007669"/>
    <property type="project" value="UniProtKB-SubCell"/>
</dbReference>
<organism evidence="8 9">
    <name type="scientific">Rathayibacter festucae DSM 15932</name>
    <dbReference type="NCBI Taxonomy" id="1328866"/>
    <lineage>
        <taxon>Bacteria</taxon>
        <taxon>Bacillati</taxon>
        <taxon>Actinomycetota</taxon>
        <taxon>Actinomycetes</taxon>
        <taxon>Micrococcales</taxon>
        <taxon>Microbacteriaceae</taxon>
        <taxon>Rathayibacter</taxon>
    </lineage>
</organism>
<accession>A0A3T0T589</accession>
<evidence type="ECO:0000259" key="7">
    <source>
        <dbReference type="Pfam" id="PF01061"/>
    </source>
</evidence>
<feature type="transmembrane region" description="Helical" evidence="6">
    <location>
        <begin position="161"/>
        <end position="184"/>
    </location>
</feature>
<evidence type="ECO:0000256" key="5">
    <source>
        <dbReference type="SAM" id="MobiDB-lite"/>
    </source>
</evidence>
<proteinExistence type="predicted"/>
<comment type="subcellular location">
    <subcellularLocation>
        <location evidence="1">Membrane</location>
        <topology evidence="1">Multi-pass membrane protein</topology>
    </subcellularLocation>
</comment>
<feature type="compositionally biased region" description="Low complexity" evidence="5">
    <location>
        <begin position="1"/>
        <end position="11"/>
    </location>
</feature>
<protein>
    <recommendedName>
        <fullName evidence="7">ABC-2 type transporter transmembrane domain-containing protein</fullName>
    </recommendedName>
</protein>
<gene>
    <name evidence="8" type="ORF">C1I64_18205</name>
</gene>
<feature type="transmembrane region" description="Helical" evidence="6">
    <location>
        <begin position="204"/>
        <end position="231"/>
    </location>
</feature>
<dbReference type="GO" id="GO:0140359">
    <property type="term" value="F:ABC-type transporter activity"/>
    <property type="evidence" value="ECO:0007669"/>
    <property type="project" value="InterPro"/>
</dbReference>
<dbReference type="KEGG" id="rfs:C1I64_18205"/>
<dbReference type="Pfam" id="PF01061">
    <property type="entry name" value="ABC2_membrane"/>
    <property type="match status" value="1"/>
</dbReference>
<evidence type="ECO:0000256" key="2">
    <source>
        <dbReference type="ARBA" id="ARBA00022692"/>
    </source>
</evidence>
<dbReference type="InterPro" id="IPR013525">
    <property type="entry name" value="ABC2_TM"/>
</dbReference>
<dbReference type="Proteomes" id="UP000285317">
    <property type="component" value="Chromosome"/>
</dbReference>
<keyword evidence="4 6" id="KW-0472">Membrane</keyword>
<feature type="compositionally biased region" description="Basic and acidic residues" evidence="5">
    <location>
        <begin position="12"/>
        <end position="22"/>
    </location>
</feature>
<feature type="transmembrane region" description="Helical" evidence="6">
    <location>
        <begin position="273"/>
        <end position="295"/>
    </location>
</feature>
<dbReference type="AlphaFoldDB" id="A0A3T0T589"/>
<feature type="transmembrane region" description="Helical" evidence="6">
    <location>
        <begin position="243"/>
        <end position="266"/>
    </location>
</feature>
<evidence type="ECO:0000256" key="3">
    <source>
        <dbReference type="ARBA" id="ARBA00022989"/>
    </source>
</evidence>
<feature type="domain" description="ABC-2 type transporter transmembrane" evidence="7">
    <location>
        <begin position="130"/>
        <end position="319"/>
    </location>
</feature>
<sequence>MRHNGAPAVRAVRADAARDRLRAGPRRSRPPPLRRRDRPRAAAGAAAAARGRRSADGGGRGPARGRLGRRVRRRGRALVRAGADRVAVLLAARPPDSADGRPTGAARRDAGGVVSGPVVASVVVALRSFDATRTRRTLLVAVVLGPVLQVLYFAAVAAPSLVVGAGASLLLAVLTAVDAVTVSLTRMRHDAVLGSVLLSARPAVLLWSGVALAAAGVGSAAGLVSLVWALLLFGQGVPGQVAAGAIALTGCAALAGSGCGFAAGVLGLRSRDGLAWVGPFTAVLTVLGGVVAPVAELPPVVEAVARVLPLGYATDALRTLLGEGWTGALAVQSGAVVVLGAAWFGLGLLGWALARRTLRRTGGTDLL</sequence>
<dbReference type="InterPro" id="IPR051784">
    <property type="entry name" value="Nod_factor_ABC_transporter"/>
</dbReference>
<feature type="transmembrane region" description="Helical" evidence="6">
    <location>
        <begin position="137"/>
        <end position="155"/>
    </location>
</feature>
<evidence type="ECO:0000256" key="6">
    <source>
        <dbReference type="SAM" id="Phobius"/>
    </source>
</evidence>
<evidence type="ECO:0000256" key="1">
    <source>
        <dbReference type="ARBA" id="ARBA00004141"/>
    </source>
</evidence>
<evidence type="ECO:0000313" key="9">
    <source>
        <dbReference type="Proteomes" id="UP000285317"/>
    </source>
</evidence>
<keyword evidence="3 6" id="KW-1133">Transmembrane helix</keyword>
<name>A0A3T0T589_9MICO</name>
<feature type="compositionally biased region" description="Basic residues" evidence="5">
    <location>
        <begin position="23"/>
        <end position="38"/>
    </location>
</feature>
<dbReference type="PANTHER" id="PTHR43229">
    <property type="entry name" value="NODULATION PROTEIN J"/>
    <property type="match status" value="1"/>
</dbReference>